<gene>
    <name evidence="1" type="ORF">EXIGLDRAFT_747124</name>
</gene>
<accession>A0A165L4R4</accession>
<dbReference type="InParanoid" id="A0A165L4R4"/>
<dbReference type="Proteomes" id="UP000077266">
    <property type="component" value="Unassembled WGS sequence"/>
</dbReference>
<organism evidence="1 2">
    <name type="scientific">Exidia glandulosa HHB12029</name>
    <dbReference type="NCBI Taxonomy" id="1314781"/>
    <lineage>
        <taxon>Eukaryota</taxon>
        <taxon>Fungi</taxon>
        <taxon>Dikarya</taxon>
        <taxon>Basidiomycota</taxon>
        <taxon>Agaricomycotina</taxon>
        <taxon>Agaricomycetes</taxon>
        <taxon>Auriculariales</taxon>
        <taxon>Exidiaceae</taxon>
        <taxon>Exidia</taxon>
    </lineage>
</organism>
<dbReference type="AlphaFoldDB" id="A0A165L4R4"/>
<protein>
    <submittedName>
        <fullName evidence="1">Uncharacterized protein</fullName>
    </submittedName>
</protein>
<reference evidence="1 2" key="1">
    <citation type="journal article" date="2016" name="Mol. Biol. Evol.">
        <title>Comparative Genomics of Early-Diverging Mushroom-Forming Fungi Provides Insights into the Origins of Lignocellulose Decay Capabilities.</title>
        <authorList>
            <person name="Nagy L.G."/>
            <person name="Riley R."/>
            <person name="Tritt A."/>
            <person name="Adam C."/>
            <person name="Daum C."/>
            <person name="Floudas D."/>
            <person name="Sun H."/>
            <person name="Yadav J.S."/>
            <person name="Pangilinan J."/>
            <person name="Larsson K.H."/>
            <person name="Matsuura K."/>
            <person name="Barry K."/>
            <person name="Labutti K."/>
            <person name="Kuo R."/>
            <person name="Ohm R.A."/>
            <person name="Bhattacharya S.S."/>
            <person name="Shirouzu T."/>
            <person name="Yoshinaga Y."/>
            <person name="Martin F.M."/>
            <person name="Grigoriev I.V."/>
            <person name="Hibbett D.S."/>
        </authorList>
    </citation>
    <scope>NUCLEOTIDE SEQUENCE [LARGE SCALE GENOMIC DNA]</scope>
    <source>
        <strain evidence="1 2">HHB12029</strain>
    </source>
</reference>
<proteinExistence type="predicted"/>
<sequence>MTRAVPLADRRHPIPALPTEATVWMHRDGSLYEPNATDAYFIHDGLAFLYSNSTLRPKPVTYSISPLPHNESFVTLATPQGELCRKQWPYYINCTAGQDVTTAPVWPIQVEWKPENKRWDLVSDSTWGWSIVWTLADNEVVLNDAPYLTGWEVWLDKPGKTV</sequence>
<dbReference type="EMBL" id="KV425931">
    <property type="protein sequence ID" value="KZV97346.1"/>
    <property type="molecule type" value="Genomic_DNA"/>
</dbReference>
<name>A0A165L4R4_EXIGL</name>
<evidence type="ECO:0000313" key="2">
    <source>
        <dbReference type="Proteomes" id="UP000077266"/>
    </source>
</evidence>
<keyword evidence="2" id="KW-1185">Reference proteome</keyword>
<evidence type="ECO:0000313" key="1">
    <source>
        <dbReference type="EMBL" id="KZV97346.1"/>
    </source>
</evidence>